<proteinExistence type="predicted"/>
<reference evidence="2 3" key="2">
    <citation type="submission" date="2020-03" db="EMBL/GenBank/DDBJ databases">
        <title>Kangsaoukella pontilimi gen. nov., sp. nov., a new member of the family Rhodobacteraceae isolated from a tidal mudflat.</title>
        <authorList>
            <person name="Kim I.S."/>
        </authorList>
    </citation>
    <scope>NUCLEOTIDE SEQUENCE [LARGE SCALE GENOMIC DNA]</scope>
    <source>
        <strain evidence="2 3">GH1-50</strain>
    </source>
</reference>
<protein>
    <submittedName>
        <fullName evidence="2">DUF45 domain-containing protein</fullName>
    </submittedName>
</protein>
<dbReference type="InterPro" id="IPR002725">
    <property type="entry name" value="YgjP-like_metallopeptidase"/>
</dbReference>
<comment type="caution">
    <text evidence="2">The sequence shown here is derived from an EMBL/GenBank/DDBJ whole genome shotgun (WGS) entry which is preliminary data.</text>
</comment>
<dbReference type="InterPro" id="IPR053136">
    <property type="entry name" value="UTP_pyrophosphatase-like"/>
</dbReference>
<dbReference type="Proteomes" id="UP000480350">
    <property type="component" value="Unassembled WGS sequence"/>
</dbReference>
<dbReference type="AlphaFoldDB" id="A0A7C9IEK1"/>
<dbReference type="EMBL" id="WUPT01000001">
    <property type="protein sequence ID" value="MXQ06848.1"/>
    <property type="molecule type" value="Genomic_DNA"/>
</dbReference>
<organism evidence="2 3">
    <name type="scientific">Kangsaoukella pontilimi</name>
    <dbReference type="NCBI Taxonomy" id="2691042"/>
    <lineage>
        <taxon>Bacteria</taxon>
        <taxon>Pseudomonadati</taxon>
        <taxon>Pseudomonadota</taxon>
        <taxon>Alphaproteobacteria</taxon>
        <taxon>Rhodobacterales</taxon>
        <taxon>Paracoccaceae</taxon>
        <taxon>Kangsaoukella</taxon>
    </lineage>
</organism>
<feature type="domain" description="YgjP-like metallopeptidase" evidence="1">
    <location>
        <begin position="23"/>
        <end position="216"/>
    </location>
</feature>
<name>A0A7C9IEK1_9RHOB</name>
<dbReference type="Pfam" id="PF01863">
    <property type="entry name" value="YgjP-like"/>
    <property type="match status" value="1"/>
</dbReference>
<evidence type="ECO:0000313" key="3">
    <source>
        <dbReference type="Proteomes" id="UP000480350"/>
    </source>
</evidence>
<dbReference type="Gene3D" id="3.30.2010.10">
    <property type="entry name" value="Metalloproteases ('zincins'), catalytic domain"/>
    <property type="match status" value="1"/>
</dbReference>
<dbReference type="CDD" id="cd07344">
    <property type="entry name" value="M48_yhfN_like"/>
    <property type="match status" value="1"/>
</dbReference>
<keyword evidence="3" id="KW-1185">Reference proteome</keyword>
<gene>
    <name evidence="2" type="ORF">GQ651_03215</name>
</gene>
<dbReference type="RefSeq" id="WP_160762762.1">
    <property type="nucleotide sequence ID" value="NZ_WUPT01000001.1"/>
</dbReference>
<reference evidence="2 3" key="1">
    <citation type="submission" date="2019-12" db="EMBL/GenBank/DDBJ databases">
        <authorList>
            <person name="Lee S.D."/>
        </authorList>
    </citation>
    <scope>NUCLEOTIDE SEQUENCE [LARGE SCALE GENOMIC DNA]</scope>
    <source>
        <strain evidence="2 3">GH1-50</strain>
    </source>
</reference>
<dbReference type="PANTHER" id="PTHR30399:SF1">
    <property type="entry name" value="UTP PYROPHOSPHATASE"/>
    <property type="match status" value="1"/>
</dbReference>
<sequence>MGRITLQGNPPIDVLVRQSGRARRLSLRVSRLDGRVTLTLPRGVSLDEGRRFAESKSDWIAGNVTARPSEVAVGFGSLLPVEGVHHKIVPGAGRVPRLTEAGLEAPVSGTAGALRAWLVERARARAMARIGGYSAQIGRKPGRLTLRDTRSRWGSCTEAGNIMLSWRLILAPSEVFDYVVAHEVAHLAEMNHSPDFWAAVAAIYPGYAAPRRWLRREGHDLHRYRFD</sequence>
<dbReference type="PANTHER" id="PTHR30399">
    <property type="entry name" value="UNCHARACTERIZED PROTEIN YGJP"/>
    <property type="match status" value="1"/>
</dbReference>
<evidence type="ECO:0000313" key="2">
    <source>
        <dbReference type="EMBL" id="MXQ06848.1"/>
    </source>
</evidence>
<accession>A0A7C9IEK1</accession>
<evidence type="ECO:0000259" key="1">
    <source>
        <dbReference type="Pfam" id="PF01863"/>
    </source>
</evidence>